<dbReference type="HOGENOM" id="CLU_176196_0_0_9"/>
<dbReference type="EMBL" id="AAVP02000004">
    <property type="protein sequence ID" value="EDK24643.1"/>
    <property type="molecule type" value="Genomic_DNA"/>
</dbReference>
<accession>A5KMB8</accession>
<reference evidence="1 2" key="2">
    <citation type="submission" date="2007-04" db="EMBL/GenBank/DDBJ databases">
        <title>Draft genome sequence of Ruminococcus torques (ATCC 27756).</title>
        <authorList>
            <person name="Sudarsanam P."/>
            <person name="Ley R."/>
            <person name="Guruge J."/>
            <person name="Turnbaugh P.J."/>
            <person name="Mahowald M."/>
            <person name="Liep D."/>
            <person name="Gordon J."/>
        </authorList>
    </citation>
    <scope>NUCLEOTIDE SEQUENCE [LARGE SCALE GENOMIC DNA]</scope>
    <source>
        <strain evidence="1 2">ATCC 27756</strain>
    </source>
</reference>
<sequence>MTNMIKTVSLKKEDCYCDLATFYENVARKISARTTDKTKFDCRKICVTKDVQEVLWSYYREEKNLTDEQIASILLIGGPKANLEEHGILEYRAEVENGFVSCGETPDGC</sequence>
<dbReference type="PaxDb" id="411460-RUMTOR_01382"/>
<evidence type="ECO:0000313" key="1">
    <source>
        <dbReference type="EMBL" id="EDK24643.1"/>
    </source>
</evidence>
<organism evidence="1 2">
    <name type="scientific">[Ruminococcus] torques ATCC 27756</name>
    <dbReference type="NCBI Taxonomy" id="411460"/>
    <lineage>
        <taxon>Bacteria</taxon>
        <taxon>Bacillati</taxon>
        <taxon>Bacillota</taxon>
        <taxon>Clostridia</taxon>
        <taxon>Lachnospirales</taxon>
        <taxon>Lachnospiraceae</taxon>
        <taxon>Mediterraneibacter</taxon>
    </lineage>
</organism>
<reference evidence="1 2" key="1">
    <citation type="submission" date="2007-03" db="EMBL/GenBank/DDBJ databases">
        <authorList>
            <person name="Fulton L."/>
            <person name="Clifton S."/>
            <person name="Fulton B."/>
            <person name="Xu J."/>
            <person name="Minx P."/>
            <person name="Pepin K.H."/>
            <person name="Johnson M."/>
            <person name="Thiruvilangam P."/>
            <person name="Bhonagiri V."/>
            <person name="Nash W.E."/>
            <person name="Mardis E.R."/>
            <person name="Wilson R.K."/>
        </authorList>
    </citation>
    <scope>NUCLEOTIDE SEQUENCE [LARGE SCALE GENOMIC DNA]</scope>
    <source>
        <strain evidence="1 2">ATCC 27756</strain>
    </source>
</reference>
<name>A5KMB8_9FIRM</name>
<comment type="caution">
    <text evidence="1">The sequence shown here is derived from an EMBL/GenBank/DDBJ whole genome shotgun (WGS) entry which is preliminary data.</text>
</comment>
<evidence type="ECO:0000313" key="2">
    <source>
        <dbReference type="Proteomes" id="UP000003577"/>
    </source>
</evidence>
<dbReference type="Proteomes" id="UP000003577">
    <property type="component" value="Unassembled WGS sequence"/>
</dbReference>
<dbReference type="AlphaFoldDB" id="A5KMB8"/>
<protein>
    <submittedName>
        <fullName evidence="1">Uncharacterized protein</fullName>
    </submittedName>
</protein>
<proteinExistence type="predicted"/>
<gene>
    <name evidence="1" type="ORF">RUMTOR_01382</name>
</gene>